<keyword evidence="7" id="KW-1185">Reference proteome</keyword>
<dbReference type="Proteomes" id="UP000182818">
    <property type="component" value="Unassembled WGS sequence"/>
</dbReference>
<dbReference type="GO" id="GO:0010181">
    <property type="term" value="F:FMN binding"/>
    <property type="evidence" value="ECO:0007669"/>
    <property type="project" value="InterPro"/>
</dbReference>
<organism evidence="4 6">
    <name type="scientific">Pediococcus ethanolidurans</name>
    <dbReference type="NCBI Taxonomy" id="319653"/>
    <lineage>
        <taxon>Bacteria</taxon>
        <taxon>Bacillati</taxon>
        <taxon>Bacillota</taxon>
        <taxon>Bacilli</taxon>
        <taxon>Lactobacillales</taxon>
        <taxon>Lactobacillaceae</taxon>
        <taxon>Pediococcus</taxon>
    </lineage>
</organism>
<reference evidence="5 7" key="2">
    <citation type="submission" date="2016-10" db="EMBL/GenBank/DDBJ databases">
        <authorList>
            <person name="Varghese N."/>
            <person name="Submissions S."/>
        </authorList>
    </citation>
    <scope>NUCLEOTIDE SEQUENCE [LARGE SCALE GENOMIC DNA]</scope>
    <source>
        <strain evidence="5 7">CGMCC 1.3889</strain>
    </source>
</reference>
<evidence type="ECO:0000313" key="7">
    <source>
        <dbReference type="Proteomes" id="UP000182818"/>
    </source>
</evidence>
<dbReference type="InterPro" id="IPR051799">
    <property type="entry name" value="NADH_flavin_oxidoreductase"/>
</dbReference>
<dbReference type="AlphaFoldDB" id="A0A0R2K6N1"/>
<dbReference type="PATRIC" id="fig|319653.3.peg.1823"/>
<dbReference type="InterPro" id="IPR013785">
    <property type="entry name" value="Aldolase_TIM"/>
</dbReference>
<evidence type="ECO:0000256" key="1">
    <source>
        <dbReference type="ARBA" id="ARBA00022630"/>
    </source>
</evidence>
<name>A0A0R2K6N1_9LACO</name>
<dbReference type="EMBL" id="FOGK01000002">
    <property type="protein sequence ID" value="SER19422.1"/>
    <property type="molecule type" value="Genomic_DNA"/>
</dbReference>
<dbReference type="GO" id="GO:0016491">
    <property type="term" value="F:oxidoreductase activity"/>
    <property type="evidence" value="ECO:0007669"/>
    <property type="project" value="UniProtKB-KW"/>
</dbReference>
<gene>
    <name evidence="4" type="ORF">IV87_GL001791</name>
    <name evidence="5" type="ORF">SAMN04487973_102203</name>
</gene>
<dbReference type="SUPFAM" id="SSF51395">
    <property type="entry name" value="FMN-linked oxidoreductases"/>
    <property type="match status" value="1"/>
</dbReference>
<dbReference type="InterPro" id="IPR001155">
    <property type="entry name" value="OxRdtase_FMN_N"/>
</dbReference>
<dbReference type="OrthoDB" id="9772736at2"/>
<dbReference type="RefSeq" id="WP_057805509.1">
    <property type="nucleotide sequence ID" value="NZ_BJYP01000011.1"/>
</dbReference>
<reference evidence="4 6" key="1">
    <citation type="journal article" date="2015" name="Genome Announc.">
        <title>Expanding the biotechnology potential of lactobacilli through comparative genomics of 213 strains and associated genera.</title>
        <authorList>
            <person name="Sun Z."/>
            <person name="Harris H.M."/>
            <person name="McCann A."/>
            <person name="Guo C."/>
            <person name="Argimon S."/>
            <person name="Zhang W."/>
            <person name="Yang X."/>
            <person name="Jeffery I.B."/>
            <person name="Cooney J.C."/>
            <person name="Kagawa T.F."/>
            <person name="Liu W."/>
            <person name="Song Y."/>
            <person name="Salvetti E."/>
            <person name="Wrobel A."/>
            <person name="Rasinkangas P."/>
            <person name="Parkhill J."/>
            <person name="Rea M.C."/>
            <person name="O'Sullivan O."/>
            <person name="Ritari J."/>
            <person name="Douillard F.P."/>
            <person name="Paul Ross R."/>
            <person name="Yang R."/>
            <person name="Briner A.E."/>
            <person name="Felis G.E."/>
            <person name="de Vos W.M."/>
            <person name="Barrangou R."/>
            <person name="Klaenhammer T.R."/>
            <person name="Caufield P.W."/>
            <person name="Cui Y."/>
            <person name="Zhang H."/>
            <person name="O'Toole P.W."/>
        </authorList>
    </citation>
    <scope>NUCLEOTIDE SEQUENCE [LARGE SCALE GENOMIC DNA]</scope>
    <source>
        <strain evidence="4 6">DSM 22301</strain>
    </source>
</reference>
<keyword evidence="1" id="KW-0285">Flavoprotein</keyword>
<dbReference type="Proteomes" id="UP000051749">
    <property type="component" value="Unassembled WGS sequence"/>
</dbReference>
<feature type="domain" description="NADH:flavin oxidoreductase/NADH oxidase N-terminal" evidence="3">
    <location>
        <begin position="6"/>
        <end position="335"/>
    </location>
</feature>
<accession>A0A0R2K6N1</accession>
<keyword evidence="2" id="KW-0560">Oxidoreductase</keyword>
<evidence type="ECO:0000259" key="3">
    <source>
        <dbReference type="Pfam" id="PF00724"/>
    </source>
</evidence>
<dbReference type="PANTHER" id="PTHR43656">
    <property type="entry name" value="BINDING OXIDOREDUCTASE, PUTATIVE (AFU_ORTHOLOGUE AFUA_2G08260)-RELATED"/>
    <property type="match status" value="1"/>
</dbReference>
<dbReference type="EMBL" id="JQBY01000006">
    <property type="protein sequence ID" value="KRN82844.1"/>
    <property type="molecule type" value="Genomic_DNA"/>
</dbReference>
<evidence type="ECO:0000313" key="6">
    <source>
        <dbReference type="Proteomes" id="UP000051749"/>
    </source>
</evidence>
<dbReference type="Gene3D" id="3.20.20.70">
    <property type="entry name" value="Aldolase class I"/>
    <property type="match status" value="1"/>
</dbReference>
<comment type="caution">
    <text evidence="4">The sequence shown here is derived from an EMBL/GenBank/DDBJ whole genome shotgun (WGS) entry which is preliminary data.</text>
</comment>
<dbReference type="GeneID" id="76043156"/>
<dbReference type="CDD" id="cd04735">
    <property type="entry name" value="OYE_like_4_FMN"/>
    <property type="match status" value="1"/>
</dbReference>
<evidence type="ECO:0000313" key="5">
    <source>
        <dbReference type="EMBL" id="SER19422.1"/>
    </source>
</evidence>
<dbReference type="Pfam" id="PF00724">
    <property type="entry name" value="Oxidored_FMN"/>
    <property type="match status" value="1"/>
</dbReference>
<evidence type="ECO:0000313" key="4">
    <source>
        <dbReference type="EMBL" id="KRN82844.1"/>
    </source>
</evidence>
<sequence>MNKQKLQQPFSLNEQVTLQNHIVMSPMTTWSSHADQTVSNAEVTYYGARATSVGMVITGSSHVQENGVGFANELGVYADRFIPGLTKLARAIKAGDAKAVLQLNHAGNKALPQFISNHDVVSASPVTAPETPFAPAQTPRALTETEILQVVKDFGAATRRAIEAGFNGVEIHGAHGFLIQNFLSPHYNQRTDQWGGSLTNRLRFAMAVVDEVKRVAAEYADRSFIIGYRISLEEREADGLSLTDTEALIKQLITKKISYLHLSLGDALTDHEHNSEDTTPFIQRISKLVNHRIPLIAAGSFNSFARMEKGLASGLDLVAVGSALVAHPDLFSQVKLPLILSANGVDSIDLPKNMFEAIKRIGAFTFQFTE</sequence>
<dbReference type="PANTHER" id="PTHR43656:SF2">
    <property type="entry name" value="BINDING OXIDOREDUCTASE, PUTATIVE (AFU_ORTHOLOGUE AFUA_2G08260)-RELATED"/>
    <property type="match status" value="1"/>
</dbReference>
<dbReference type="STRING" id="319653.SAMN04487973_102203"/>
<proteinExistence type="predicted"/>
<evidence type="ECO:0000256" key="2">
    <source>
        <dbReference type="ARBA" id="ARBA00023002"/>
    </source>
</evidence>
<protein>
    <submittedName>
        <fullName evidence="5">2,4-dienoyl-CoA reductase</fullName>
    </submittedName>
    <submittedName>
        <fullName evidence="4">NADPH dehydrogenase</fullName>
    </submittedName>
</protein>